<evidence type="ECO:0000313" key="2">
    <source>
        <dbReference type="Proteomes" id="UP001596114"/>
    </source>
</evidence>
<organism evidence="1 2">
    <name type="scientific">Rhodanobacter ginsengisoli</name>
    <dbReference type="NCBI Taxonomy" id="418646"/>
    <lineage>
        <taxon>Bacteria</taxon>
        <taxon>Pseudomonadati</taxon>
        <taxon>Pseudomonadota</taxon>
        <taxon>Gammaproteobacteria</taxon>
        <taxon>Lysobacterales</taxon>
        <taxon>Rhodanobacteraceae</taxon>
        <taxon>Rhodanobacter</taxon>
    </lineage>
</organism>
<dbReference type="Proteomes" id="UP001596114">
    <property type="component" value="Unassembled WGS sequence"/>
</dbReference>
<reference evidence="2" key="1">
    <citation type="journal article" date="2019" name="Int. J. Syst. Evol. Microbiol.">
        <title>The Global Catalogue of Microorganisms (GCM) 10K type strain sequencing project: providing services to taxonomists for standard genome sequencing and annotation.</title>
        <authorList>
            <consortium name="The Broad Institute Genomics Platform"/>
            <consortium name="The Broad Institute Genome Sequencing Center for Infectious Disease"/>
            <person name="Wu L."/>
            <person name="Ma J."/>
        </authorList>
    </citation>
    <scope>NUCLEOTIDE SEQUENCE [LARGE SCALE GENOMIC DNA]</scope>
    <source>
        <strain evidence="2">CGMCC 1.16619</strain>
    </source>
</reference>
<proteinExistence type="predicted"/>
<dbReference type="EMBL" id="JBHSNF010000003">
    <property type="protein sequence ID" value="MFC5526832.1"/>
    <property type="molecule type" value="Genomic_DNA"/>
</dbReference>
<accession>A0ABW0QTB2</accession>
<sequence length="167" mass="18460">MILERQLRKLSVGRRMTVILTLLLLPLAALSMASVVVLNRQEIAFRDGVEESIHTLLPLTTLEHYLESALVDELEAQTSETVPDFATLTDSIDKSFANIESSGHSADLSEATVVSAQLAWRDARPSVQLLVGHVQSLHPKQDAAAGTRTREDLQLAIRDIRQARQQL</sequence>
<evidence type="ECO:0000313" key="1">
    <source>
        <dbReference type="EMBL" id="MFC5526832.1"/>
    </source>
</evidence>
<name>A0ABW0QTB2_9GAMM</name>
<gene>
    <name evidence="1" type="ORF">ACFPPA_13905</name>
</gene>
<protein>
    <submittedName>
        <fullName evidence="1">Uncharacterized protein</fullName>
    </submittedName>
</protein>
<keyword evidence="2" id="KW-1185">Reference proteome</keyword>
<dbReference type="RefSeq" id="WP_377320921.1">
    <property type="nucleotide sequence ID" value="NZ_JBHSNF010000003.1"/>
</dbReference>
<comment type="caution">
    <text evidence="1">The sequence shown here is derived from an EMBL/GenBank/DDBJ whole genome shotgun (WGS) entry which is preliminary data.</text>
</comment>